<evidence type="ECO:0000256" key="4">
    <source>
        <dbReference type="ARBA" id="ARBA00022481"/>
    </source>
</evidence>
<organism evidence="13 14">
    <name type="scientific">Dyella nitratireducens</name>
    <dbReference type="NCBI Taxonomy" id="1849580"/>
    <lineage>
        <taxon>Bacteria</taxon>
        <taxon>Pseudomonadati</taxon>
        <taxon>Pseudomonadota</taxon>
        <taxon>Gammaproteobacteria</taxon>
        <taxon>Lysobacterales</taxon>
        <taxon>Rhodanobacteraceae</taxon>
        <taxon>Dyella</taxon>
    </lineage>
</organism>
<evidence type="ECO:0000259" key="12">
    <source>
        <dbReference type="Pfam" id="PF12019"/>
    </source>
</evidence>
<proteinExistence type="inferred from homology"/>
<dbReference type="RefSeq" id="WP_188795030.1">
    <property type="nucleotide sequence ID" value="NZ_BMJA01000002.1"/>
</dbReference>
<evidence type="ECO:0000256" key="2">
    <source>
        <dbReference type="ARBA" id="ARBA00021549"/>
    </source>
</evidence>
<keyword evidence="6 11" id="KW-0812">Transmembrane</keyword>
<evidence type="ECO:0000256" key="6">
    <source>
        <dbReference type="ARBA" id="ARBA00022692"/>
    </source>
</evidence>
<dbReference type="PROSITE" id="PS00409">
    <property type="entry name" value="PROKAR_NTER_METHYL"/>
    <property type="match status" value="1"/>
</dbReference>
<comment type="caution">
    <text evidence="13">The sequence shown here is derived from an EMBL/GenBank/DDBJ whole genome shotgun (WGS) entry which is preliminary data.</text>
</comment>
<keyword evidence="4" id="KW-0488">Methylation</keyword>
<reference evidence="14" key="1">
    <citation type="journal article" date="2019" name="Int. J. Syst. Evol. Microbiol.">
        <title>The Global Catalogue of Microorganisms (GCM) 10K type strain sequencing project: providing services to taxonomists for standard genome sequencing and annotation.</title>
        <authorList>
            <consortium name="The Broad Institute Genomics Platform"/>
            <consortium name="The Broad Institute Genome Sequencing Center for Infectious Disease"/>
            <person name="Wu L."/>
            <person name="Ma J."/>
        </authorList>
    </citation>
    <scope>NUCLEOTIDE SEQUENCE [LARGE SCALE GENOMIC DNA]</scope>
    <source>
        <strain evidence="14">CGMCC 1.15439</strain>
    </source>
</reference>
<evidence type="ECO:0000256" key="7">
    <source>
        <dbReference type="ARBA" id="ARBA00022989"/>
    </source>
</evidence>
<evidence type="ECO:0000256" key="1">
    <source>
        <dbReference type="ARBA" id="ARBA00004377"/>
    </source>
</evidence>
<evidence type="ECO:0000313" key="14">
    <source>
        <dbReference type="Proteomes" id="UP000620046"/>
    </source>
</evidence>
<evidence type="ECO:0000256" key="8">
    <source>
        <dbReference type="ARBA" id="ARBA00023136"/>
    </source>
</evidence>
<dbReference type="EMBL" id="BMJA01000002">
    <property type="protein sequence ID" value="GGA38333.1"/>
    <property type="molecule type" value="Genomic_DNA"/>
</dbReference>
<gene>
    <name evidence="13" type="ORF">GCM10010981_29380</name>
</gene>
<evidence type="ECO:0000256" key="5">
    <source>
        <dbReference type="ARBA" id="ARBA00022519"/>
    </source>
</evidence>
<comment type="subcellular location">
    <subcellularLocation>
        <location evidence="1">Cell inner membrane</location>
        <topology evidence="1">Single-pass membrane protein</topology>
    </subcellularLocation>
</comment>
<dbReference type="InterPro" id="IPR045584">
    <property type="entry name" value="Pilin-like"/>
</dbReference>
<accession>A0ABQ1G7N8</accession>
<comment type="similarity">
    <text evidence="9">Belongs to the GSP H family.</text>
</comment>
<dbReference type="NCBIfam" id="TIGR02532">
    <property type="entry name" value="IV_pilin_GFxxxE"/>
    <property type="match status" value="1"/>
</dbReference>
<evidence type="ECO:0000256" key="3">
    <source>
        <dbReference type="ARBA" id="ARBA00022475"/>
    </source>
</evidence>
<dbReference type="Pfam" id="PF12019">
    <property type="entry name" value="GspH"/>
    <property type="match status" value="1"/>
</dbReference>
<dbReference type="Proteomes" id="UP000620046">
    <property type="component" value="Unassembled WGS sequence"/>
</dbReference>
<evidence type="ECO:0000313" key="13">
    <source>
        <dbReference type="EMBL" id="GGA38333.1"/>
    </source>
</evidence>
<sequence length="207" mass="21522">MTAAGQRGVSLIEMMVAVTILAILVLLGIPSYQQWTMNTRIRTVTESIQNGLRLARNEASQQGRYVRFQLNSATSWQVCQLPASTVSALAATDCSTATNTIQSWNSPSANTVQVGTTTATSKVAASTSTSSAYSSIVSGGVPAGVTFDALGRPTAYGSTSVLRIDATAAATSLQSSSRRLVTTISPGGMVNMCDPAFTLSKNVMGCP</sequence>
<dbReference type="Gene3D" id="3.30.700.10">
    <property type="entry name" value="Glycoprotein, Type 4 Pilin"/>
    <property type="match status" value="1"/>
</dbReference>
<evidence type="ECO:0000256" key="9">
    <source>
        <dbReference type="ARBA" id="ARBA00025772"/>
    </source>
</evidence>
<keyword evidence="7 11" id="KW-1133">Transmembrane helix</keyword>
<feature type="transmembrane region" description="Helical" evidence="11">
    <location>
        <begin position="12"/>
        <end position="32"/>
    </location>
</feature>
<keyword evidence="8 11" id="KW-0472">Membrane</keyword>
<keyword evidence="14" id="KW-1185">Reference proteome</keyword>
<feature type="domain" description="General secretion pathway GspH" evidence="12">
    <location>
        <begin position="45"/>
        <end position="186"/>
    </location>
</feature>
<evidence type="ECO:0000256" key="11">
    <source>
        <dbReference type="SAM" id="Phobius"/>
    </source>
</evidence>
<keyword evidence="5" id="KW-0997">Cell inner membrane</keyword>
<name>A0ABQ1G7N8_9GAMM</name>
<evidence type="ECO:0000256" key="10">
    <source>
        <dbReference type="ARBA" id="ARBA00030775"/>
    </source>
</evidence>
<dbReference type="SUPFAM" id="SSF54523">
    <property type="entry name" value="Pili subunits"/>
    <property type="match status" value="1"/>
</dbReference>
<dbReference type="InterPro" id="IPR012902">
    <property type="entry name" value="N_methyl_site"/>
</dbReference>
<keyword evidence="3" id="KW-1003">Cell membrane</keyword>
<dbReference type="Pfam" id="PF07963">
    <property type="entry name" value="N_methyl"/>
    <property type="match status" value="1"/>
</dbReference>
<protein>
    <recommendedName>
        <fullName evidence="2">Type II secretion system protein H</fullName>
    </recommendedName>
    <alternativeName>
        <fullName evidence="10">General secretion pathway protein H</fullName>
    </alternativeName>
</protein>
<dbReference type="InterPro" id="IPR022346">
    <property type="entry name" value="T2SS_GspH"/>
</dbReference>